<proteinExistence type="predicted"/>
<dbReference type="AlphaFoldDB" id="A0A4Y2WBE2"/>
<sequence>MPGFHPRLKFQSVGLLVSQTSSEMARCFPSPKPDNEAFYFTQRDLKEVLTWHPEQYWDKTKMRKLNPRRHATNAFLEPCISYIRRMMTFPKIASILLSLGRLHFTAMPRTHGPWSHCPDGARLGGGTNMIGSFCREQ</sequence>
<evidence type="ECO:0000313" key="1">
    <source>
        <dbReference type="EMBL" id="GBO34775.1"/>
    </source>
</evidence>
<name>A0A4Y2WBE2_ARAVE</name>
<evidence type="ECO:0000313" key="2">
    <source>
        <dbReference type="Proteomes" id="UP000499080"/>
    </source>
</evidence>
<keyword evidence="2" id="KW-1185">Reference proteome</keyword>
<comment type="caution">
    <text evidence="1">The sequence shown here is derived from an EMBL/GenBank/DDBJ whole genome shotgun (WGS) entry which is preliminary data.</text>
</comment>
<accession>A0A4Y2WBE2</accession>
<protein>
    <submittedName>
        <fullName evidence="1">Uncharacterized protein</fullName>
    </submittedName>
</protein>
<reference evidence="1 2" key="1">
    <citation type="journal article" date="2019" name="Sci. Rep.">
        <title>Orb-weaving spider Araneus ventricosus genome elucidates the spidroin gene catalogue.</title>
        <authorList>
            <person name="Kono N."/>
            <person name="Nakamura H."/>
            <person name="Ohtoshi R."/>
            <person name="Moran D.A.P."/>
            <person name="Shinohara A."/>
            <person name="Yoshida Y."/>
            <person name="Fujiwara M."/>
            <person name="Mori M."/>
            <person name="Tomita M."/>
            <person name="Arakawa K."/>
        </authorList>
    </citation>
    <scope>NUCLEOTIDE SEQUENCE [LARGE SCALE GENOMIC DNA]</scope>
</reference>
<dbReference type="EMBL" id="BGPR01058628">
    <property type="protein sequence ID" value="GBO34775.1"/>
    <property type="molecule type" value="Genomic_DNA"/>
</dbReference>
<dbReference type="Proteomes" id="UP000499080">
    <property type="component" value="Unassembled WGS sequence"/>
</dbReference>
<organism evidence="1 2">
    <name type="scientific">Araneus ventricosus</name>
    <name type="common">Orbweaver spider</name>
    <name type="synonym">Epeira ventricosa</name>
    <dbReference type="NCBI Taxonomy" id="182803"/>
    <lineage>
        <taxon>Eukaryota</taxon>
        <taxon>Metazoa</taxon>
        <taxon>Ecdysozoa</taxon>
        <taxon>Arthropoda</taxon>
        <taxon>Chelicerata</taxon>
        <taxon>Arachnida</taxon>
        <taxon>Araneae</taxon>
        <taxon>Araneomorphae</taxon>
        <taxon>Entelegynae</taxon>
        <taxon>Araneoidea</taxon>
        <taxon>Araneidae</taxon>
        <taxon>Araneus</taxon>
    </lineage>
</organism>
<gene>
    <name evidence="1" type="ORF">AVEN_25815_1</name>
</gene>